<keyword evidence="3" id="KW-1185">Reference proteome</keyword>
<dbReference type="EMBL" id="CP029535">
    <property type="protein sequence ID" value="AYU83478.1"/>
    <property type="molecule type" value="Genomic_DNA"/>
</dbReference>
<accession>A0A3Q8IKD2</accession>
<dbReference type="Proteomes" id="UP000274082">
    <property type="component" value="Chromosome 36"/>
</dbReference>
<evidence type="ECO:0000313" key="2">
    <source>
        <dbReference type="EMBL" id="AYU83478.1"/>
    </source>
</evidence>
<keyword evidence="1" id="KW-0812">Transmembrane</keyword>
<sequence>MEILSLPSLRAYTYTSIYIDIYIYIYIYIYLRVTGGIAACAQGLFAGSPFFLFPSSFSFFSTVHCGDVSRRTSRQARACTHAHAHTRKRKETKLGFSSIYLSVYPQKQKNETQQQRN</sequence>
<name>A0A3Q8IKD2_LEIDO</name>
<protein>
    <submittedName>
        <fullName evidence="2">Uncharacterized protein</fullName>
    </submittedName>
</protein>
<evidence type="ECO:0000256" key="1">
    <source>
        <dbReference type="SAM" id="Phobius"/>
    </source>
</evidence>
<keyword evidence="1" id="KW-1133">Transmembrane helix</keyword>
<feature type="transmembrane region" description="Helical" evidence="1">
    <location>
        <begin position="43"/>
        <end position="63"/>
    </location>
</feature>
<organism evidence="2 3">
    <name type="scientific">Leishmania donovani</name>
    <dbReference type="NCBI Taxonomy" id="5661"/>
    <lineage>
        <taxon>Eukaryota</taxon>
        <taxon>Discoba</taxon>
        <taxon>Euglenozoa</taxon>
        <taxon>Kinetoplastea</taxon>
        <taxon>Metakinetoplastina</taxon>
        <taxon>Trypanosomatida</taxon>
        <taxon>Trypanosomatidae</taxon>
        <taxon>Leishmaniinae</taxon>
        <taxon>Leishmania</taxon>
    </lineage>
</organism>
<dbReference type="AlphaFoldDB" id="A0A3Q8IKD2"/>
<reference evidence="2 3" key="1">
    <citation type="journal article" date="2018" name="Sci. Rep.">
        <title>A complete Leishmania donovani reference genome identifies novel genetic variations associated with virulence.</title>
        <authorList>
            <person name="Lypaczewski P."/>
            <person name="Hoshizaki J."/>
            <person name="Zhang W.-W."/>
            <person name="McCall L.-I."/>
            <person name="Torcivia-Rodriguez J."/>
            <person name="Simonyan V."/>
            <person name="Kaur A."/>
            <person name="Dewar K."/>
            <person name="Matlashewski G."/>
        </authorList>
    </citation>
    <scope>NUCLEOTIDE SEQUENCE [LARGE SCALE GENOMIC DNA]</scope>
    <source>
        <strain evidence="2 3">LdCL</strain>
    </source>
</reference>
<evidence type="ECO:0000313" key="3">
    <source>
        <dbReference type="Proteomes" id="UP000274082"/>
    </source>
</evidence>
<gene>
    <name evidence="2" type="ORF">LdCL_360018400</name>
</gene>
<feature type="transmembrane region" description="Helical" evidence="1">
    <location>
        <begin position="12"/>
        <end position="31"/>
    </location>
</feature>
<proteinExistence type="predicted"/>
<dbReference type="VEuPathDB" id="TriTrypDB:LdCL_360018400"/>
<keyword evidence="1" id="KW-0472">Membrane</keyword>